<dbReference type="InterPro" id="IPR001173">
    <property type="entry name" value="Glyco_trans_2-like"/>
</dbReference>
<sequence length="1255" mass="143554">MNKTDESILTEQFVSEQFSAVREMLVRNAASLRQNTAEMEQKLRFLQKHQEYLQLQIREKSFFVRLGRFGGLLLSVGKCGLLHPRRGLHLLREIQTIRRSGMFDEIFYLQNNRDLRGRFLFSPIVHFCRNGWLEGRNPSPDFDVLFYLRNNDDVRDSGQNPLLHFITRGRYESRQPLMRKKKSELPVCLPIPEEKHPSGVNYTHSAAVAAEPKIAVVVPVYNGFSVLLDCVTSLLEYTPKEVRLLLIDDCSPDPRIGELFGQLKERFAPRLETCRNETNLGFVRTVNRGFELAAGCDVIILNSDTVVSHRWSTLLKLAAYRSDAIGTVSAVSNNSNAFSVPIKGENPLPPHQTLPQISRMYFQHARNWGPEIHNGHGFCMYIKRALLDDVGMFDAETFGLGYGEENDFCMRAFYRGWTHSIADAVLVYHVNAQSFGPQKEERVQKAREILHSRYPELPQLNRSLLESAFQPIREQAAKLEQWMYARRTAKPRVLYVICVRTGGTPQTNRDLMSAIREHYEPFLLFCQDRTLQLFDCRRSEKLLEEYRLENPVNFFSLRSGEYDRIAESILLEYKIELIHVRHIGFNSIGLFPLAKRLAIPVVFSFHDFYTICPSVKLVDRDGTFWPHGITNNRANIGLGKLPAAFLPELNEAFSKRWKNTFNTAVFPYCDRFVTTESFARDLLLENFSEISRRPEDFHVIPHGRNFTKFLQPEDRFPESGERLRILVPGNISREKGAAIILRLKELDVENRLEFHILGEAVNELRSKRFAKSIIIHGGYERDQFAARVARINPVISVIFSIWPETWCHTLTESWSAGLPVAAFDLGAVGRRLQRECRGGWLLDRDPQILYRQLLDIKADKPGYLQRLEAIAEWQSGFGRNNTIERMASMYMDIYSGLLQPDHAGKPVPGKTFGELLETAPRLGLIPRPSRNGFFASSCVRLLDWRKAYEETGARVDVLNALALDRTAFDRYDALVICRDAIPEELVSSFLLKCALLKLPFYIELDDNPLLTQEHVLYLPVLKRLMRHAAGVVVSVPELAEAIAPYASNISVKPNALNRQAWIDGIKAPLDIETLEIIQNKRREVNVIYFGSRTHDDDLALINPVVARLKKEFPVQFFMIGGTRQKTGCEEWITLPVPNSEYYAFISWLRSVSEWMNIAVAPLSSQKPMNAFKSPLKFLENSICGLPTVCSKVVYGKLVENGVTAVVVDGDDPEAWYAALADLIRDRGKREQIARNARELVLEKHMISQEQCGKIK</sequence>
<dbReference type="Proteomes" id="UP000435649">
    <property type="component" value="Unassembled WGS sequence"/>
</dbReference>
<dbReference type="InterPro" id="IPR029044">
    <property type="entry name" value="Nucleotide-diphossugar_trans"/>
</dbReference>
<gene>
    <name evidence="7" type="ORF">FYJ85_07620</name>
</gene>
<reference evidence="7 8" key="1">
    <citation type="submission" date="2019-08" db="EMBL/GenBank/DDBJ databases">
        <title>In-depth cultivation of the pig gut microbiome towards novel bacterial diversity and tailored functional studies.</title>
        <authorList>
            <person name="Wylensek D."/>
            <person name="Hitch T.C.A."/>
            <person name="Clavel T."/>
        </authorList>
    </citation>
    <scope>NUCLEOTIDE SEQUENCE [LARGE SCALE GENOMIC DNA]</scope>
    <source>
        <strain evidence="7 8">BBE-744-WT-12</strain>
    </source>
</reference>
<evidence type="ECO:0000256" key="2">
    <source>
        <dbReference type="ARBA" id="ARBA00022676"/>
    </source>
</evidence>
<keyword evidence="2" id="KW-0328">Glycosyltransferase</keyword>
<dbReference type="PANTHER" id="PTHR43179">
    <property type="entry name" value="RHAMNOSYLTRANSFERASE WBBL"/>
    <property type="match status" value="1"/>
</dbReference>
<dbReference type="Pfam" id="PF00535">
    <property type="entry name" value="Glycos_transf_2"/>
    <property type="match status" value="1"/>
</dbReference>
<dbReference type="InterPro" id="IPR028098">
    <property type="entry name" value="Glyco_trans_4-like_N"/>
</dbReference>
<comment type="similarity">
    <text evidence="1">Belongs to the glycosyltransferase 2 family.</text>
</comment>
<feature type="domain" description="Glycosyltransferase 2-like" evidence="5">
    <location>
        <begin position="216"/>
        <end position="390"/>
    </location>
</feature>
<dbReference type="EMBL" id="VUNS01000006">
    <property type="protein sequence ID" value="MST96915.1"/>
    <property type="molecule type" value="Genomic_DNA"/>
</dbReference>
<protein>
    <submittedName>
        <fullName evidence="7">Glycosyltransferase</fullName>
    </submittedName>
</protein>
<dbReference type="Gene3D" id="3.90.550.10">
    <property type="entry name" value="Spore Coat Polysaccharide Biosynthesis Protein SpsA, Chain A"/>
    <property type="match status" value="1"/>
</dbReference>
<keyword evidence="4" id="KW-0175">Coiled coil</keyword>
<evidence type="ECO:0000259" key="6">
    <source>
        <dbReference type="Pfam" id="PF13439"/>
    </source>
</evidence>
<dbReference type="PANTHER" id="PTHR43179:SF12">
    <property type="entry name" value="GALACTOFURANOSYLTRANSFERASE GLFT2"/>
    <property type="match status" value="1"/>
</dbReference>
<accession>A0A844G1Z1</accession>
<feature type="domain" description="Glycosyltransferase subfamily 4-like N-terminal" evidence="6">
    <location>
        <begin position="502"/>
        <end position="704"/>
    </location>
</feature>
<dbReference type="Gene3D" id="3.40.50.2000">
    <property type="entry name" value="Glycogen Phosphorylase B"/>
    <property type="match status" value="3"/>
</dbReference>
<dbReference type="SUPFAM" id="SSF53448">
    <property type="entry name" value="Nucleotide-diphospho-sugar transferases"/>
    <property type="match status" value="1"/>
</dbReference>
<evidence type="ECO:0000313" key="8">
    <source>
        <dbReference type="Proteomes" id="UP000435649"/>
    </source>
</evidence>
<dbReference type="Pfam" id="PF13692">
    <property type="entry name" value="Glyco_trans_1_4"/>
    <property type="match status" value="1"/>
</dbReference>
<dbReference type="Pfam" id="PF13439">
    <property type="entry name" value="Glyco_transf_4"/>
    <property type="match status" value="1"/>
</dbReference>
<name>A0A844G1Z1_9BACT</name>
<keyword evidence="3 7" id="KW-0808">Transferase</keyword>
<organism evidence="7 8">
    <name type="scientific">Victivallis lenta</name>
    <dbReference type="NCBI Taxonomy" id="2606640"/>
    <lineage>
        <taxon>Bacteria</taxon>
        <taxon>Pseudomonadati</taxon>
        <taxon>Lentisphaerota</taxon>
        <taxon>Lentisphaeria</taxon>
        <taxon>Victivallales</taxon>
        <taxon>Victivallaceae</taxon>
        <taxon>Victivallis</taxon>
    </lineage>
</organism>
<evidence type="ECO:0000259" key="5">
    <source>
        <dbReference type="Pfam" id="PF00535"/>
    </source>
</evidence>
<evidence type="ECO:0000256" key="3">
    <source>
        <dbReference type="ARBA" id="ARBA00022679"/>
    </source>
</evidence>
<dbReference type="GO" id="GO:0016757">
    <property type="term" value="F:glycosyltransferase activity"/>
    <property type="evidence" value="ECO:0007669"/>
    <property type="project" value="UniProtKB-KW"/>
</dbReference>
<evidence type="ECO:0000256" key="1">
    <source>
        <dbReference type="ARBA" id="ARBA00006739"/>
    </source>
</evidence>
<dbReference type="AlphaFoldDB" id="A0A844G1Z1"/>
<proteinExistence type="inferred from homology"/>
<evidence type="ECO:0000256" key="4">
    <source>
        <dbReference type="SAM" id="Coils"/>
    </source>
</evidence>
<evidence type="ECO:0000313" key="7">
    <source>
        <dbReference type="EMBL" id="MST96915.1"/>
    </source>
</evidence>
<dbReference type="SUPFAM" id="SSF53756">
    <property type="entry name" value="UDP-Glycosyltransferase/glycogen phosphorylase"/>
    <property type="match status" value="2"/>
</dbReference>
<keyword evidence="8" id="KW-1185">Reference proteome</keyword>
<comment type="caution">
    <text evidence="7">The sequence shown here is derived from an EMBL/GenBank/DDBJ whole genome shotgun (WGS) entry which is preliminary data.</text>
</comment>
<feature type="coiled-coil region" evidence="4">
    <location>
        <begin position="22"/>
        <end position="49"/>
    </location>
</feature>